<dbReference type="Gene3D" id="3.90.25.10">
    <property type="entry name" value="UDP-galactose 4-epimerase, domain 1"/>
    <property type="match status" value="1"/>
</dbReference>
<reference evidence="4" key="1">
    <citation type="submission" date="2022-06" db="EMBL/GenBank/DDBJ databases">
        <title>Sneathiella actinostolidae sp. nov., isolated from a sea anemonein the Western Pacific Ocean.</title>
        <authorList>
            <person name="Wei M.J."/>
        </authorList>
    </citation>
    <scope>NUCLEOTIDE SEQUENCE</scope>
    <source>
        <strain evidence="4">PHK-P5</strain>
    </source>
</reference>
<sequence length="332" mass="36187">MKIVITGGLGFLGQRLCSTILKGEFLIDSSDVKRTVSEIILFDIVDNPNIADDRITYVSGDISDPVQVDNLITKDVESIFHLAAIVSADAEENFDLGMKINLDGTRNILEAARRLPQPPKVIFTSSIATYGGELPNTVVDATKQSPQTSYGVAKVAGELLVHDYSRKGFIDGRSLRLPTISVRTGLPNKAASTWASSIIREPLSGKDAICPVTEDSFMACMSPKKIVEAFIHAHNLPVEKFSEGRSLLLTGISVSAGEMAEAVERHKGNRTLGKIMWEHNPDIQKIVDGWPKGTFSQRAENLGFPKDDSIDDIVRAFIEDDLDTQIALYGTG</sequence>
<dbReference type="Proteomes" id="UP001056291">
    <property type="component" value="Chromosome"/>
</dbReference>
<keyword evidence="5" id="KW-1185">Reference proteome</keyword>
<dbReference type="PANTHER" id="PTHR43103:SF3">
    <property type="entry name" value="ADP-L-GLYCERO-D-MANNO-HEPTOSE-6-EPIMERASE"/>
    <property type="match status" value="1"/>
</dbReference>
<dbReference type="EMBL" id="CP098747">
    <property type="protein sequence ID" value="USG63018.1"/>
    <property type="molecule type" value="Genomic_DNA"/>
</dbReference>
<evidence type="ECO:0000313" key="4">
    <source>
        <dbReference type="EMBL" id="USG63018.1"/>
    </source>
</evidence>
<dbReference type="NCBIfam" id="NF043036">
    <property type="entry name" value="ErythonDh"/>
    <property type="match status" value="1"/>
</dbReference>
<dbReference type="RefSeq" id="WP_251937464.1">
    <property type="nucleotide sequence ID" value="NZ_CP098747.1"/>
</dbReference>
<evidence type="ECO:0000259" key="3">
    <source>
        <dbReference type="Pfam" id="PF01370"/>
    </source>
</evidence>
<keyword evidence="2" id="KW-0119">Carbohydrate metabolism</keyword>
<feature type="domain" description="NAD-dependent epimerase/dehydratase" evidence="3">
    <location>
        <begin position="3"/>
        <end position="200"/>
    </location>
</feature>
<name>A0ABY4W7J6_9PROT</name>
<proteinExistence type="predicted"/>
<dbReference type="Gene3D" id="3.40.50.720">
    <property type="entry name" value="NAD(P)-binding Rossmann-like Domain"/>
    <property type="match status" value="1"/>
</dbReference>
<keyword evidence="1" id="KW-0521">NADP</keyword>
<dbReference type="InterPro" id="IPR001509">
    <property type="entry name" value="Epimerase_deHydtase"/>
</dbReference>
<protein>
    <submittedName>
        <fullName evidence="4">NAD-dependent epimerase/dehydratase family protein</fullName>
    </submittedName>
</protein>
<evidence type="ECO:0000256" key="2">
    <source>
        <dbReference type="ARBA" id="ARBA00023277"/>
    </source>
</evidence>
<evidence type="ECO:0000256" key="1">
    <source>
        <dbReference type="ARBA" id="ARBA00022857"/>
    </source>
</evidence>
<dbReference type="PANTHER" id="PTHR43103">
    <property type="entry name" value="NUCLEOSIDE-DIPHOSPHATE-SUGAR EPIMERASE"/>
    <property type="match status" value="1"/>
</dbReference>
<accession>A0ABY4W7J6</accession>
<evidence type="ECO:0000313" key="5">
    <source>
        <dbReference type="Proteomes" id="UP001056291"/>
    </source>
</evidence>
<dbReference type="InterPro" id="IPR036291">
    <property type="entry name" value="NAD(P)-bd_dom_sf"/>
</dbReference>
<dbReference type="SUPFAM" id="SSF51735">
    <property type="entry name" value="NAD(P)-binding Rossmann-fold domains"/>
    <property type="match status" value="1"/>
</dbReference>
<organism evidence="4 5">
    <name type="scientific">Sneathiella marina</name>
    <dbReference type="NCBI Taxonomy" id="2950108"/>
    <lineage>
        <taxon>Bacteria</taxon>
        <taxon>Pseudomonadati</taxon>
        <taxon>Pseudomonadota</taxon>
        <taxon>Alphaproteobacteria</taxon>
        <taxon>Sneathiellales</taxon>
        <taxon>Sneathiellaceae</taxon>
        <taxon>Sneathiella</taxon>
    </lineage>
</organism>
<dbReference type="Pfam" id="PF01370">
    <property type="entry name" value="Epimerase"/>
    <property type="match status" value="1"/>
</dbReference>
<dbReference type="InterPro" id="IPR050005">
    <property type="entry name" value="DenD"/>
</dbReference>
<gene>
    <name evidence="4" type="ORF">NBZ79_08505</name>
</gene>